<dbReference type="EMBL" id="GGEC01076791">
    <property type="protein sequence ID" value="MBX57275.1"/>
    <property type="molecule type" value="Transcribed_RNA"/>
</dbReference>
<evidence type="ECO:0000313" key="1">
    <source>
        <dbReference type="EMBL" id="MBX57275.1"/>
    </source>
</evidence>
<organism evidence="1">
    <name type="scientific">Rhizophora mucronata</name>
    <name type="common">Asiatic mangrove</name>
    <dbReference type="NCBI Taxonomy" id="61149"/>
    <lineage>
        <taxon>Eukaryota</taxon>
        <taxon>Viridiplantae</taxon>
        <taxon>Streptophyta</taxon>
        <taxon>Embryophyta</taxon>
        <taxon>Tracheophyta</taxon>
        <taxon>Spermatophyta</taxon>
        <taxon>Magnoliopsida</taxon>
        <taxon>eudicotyledons</taxon>
        <taxon>Gunneridae</taxon>
        <taxon>Pentapetalae</taxon>
        <taxon>rosids</taxon>
        <taxon>fabids</taxon>
        <taxon>Malpighiales</taxon>
        <taxon>Rhizophoraceae</taxon>
        <taxon>Rhizophora</taxon>
    </lineage>
</organism>
<dbReference type="AlphaFoldDB" id="A0A2P2PRD0"/>
<proteinExistence type="predicted"/>
<protein>
    <submittedName>
        <fullName evidence="1">Uncharacterized protein</fullName>
    </submittedName>
</protein>
<reference evidence="1" key="1">
    <citation type="submission" date="2018-02" db="EMBL/GenBank/DDBJ databases">
        <title>Rhizophora mucronata_Transcriptome.</title>
        <authorList>
            <person name="Meera S.P."/>
            <person name="Sreeshan A."/>
            <person name="Augustine A."/>
        </authorList>
    </citation>
    <scope>NUCLEOTIDE SEQUENCE</scope>
    <source>
        <tissue evidence="1">Leaf</tissue>
    </source>
</reference>
<accession>A0A2P2PRD0</accession>
<sequence length="22" mass="2554">MQKPKELMSFQFLNAIGRVGQM</sequence>
<name>A0A2P2PRD0_RHIMU</name>